<dbReference type="HOGENOM" id="CLU_042529_14_1_3"/>
<dbReference type="InterPro" id="IPR024706">
    <property type="entry name" value="Peroxiredoxin_AhpC-typ"/>
</dbReference>
<dbReference type="KEGG" id="cyu:UCYN_07940"/>
<dbReference type="CDD" id="cd03017">
    <property type="entry name" value="PRX_BCP"/>
    <property type="match status" value="1"/>
</dbReference>
<dbReference type="InterPro" id="IPR036249">
    <property type="entry name" value="Thioredoxin-like_sf"/>
</dbReference>
<dbReference type="PIRSF" id="PIRSF000239">
    <property type="entry name" value="AHPC"/>
    <property type="match status" value="1"/>
</dbReference>
<dbReference type="Proteomes" id="UP000001405">
    <property type="component" value="Chromosome"/>
</dbReference>
<keyword evidence="8" id="KW-0676">Redox-active center</keyword>
<evidence type="ECO:0000256" key="1">
    <source>
        <dbReference type="ARBA" id="ARBA00003330"/>
    </source>
</evidence>
<dbReference type="EMBL" id="CP001842">
    <property type="protein sequence ID" value="ADB95487.1"/>
    <property type="molecule type" value="Genomic_DNA"/>
</dbReference>
<organism evidence="16">
    <name type="scientific">Atelocyanobacterium thalassa (isolate ALOHA)</name>
    <dbReference type="NCBI Taxonomy" id="1453429"/>
    <lineage>
        <taxon>Bacteria</taxon>
        <taxon>Bacillati</taxon>
        <taxon>Cyanobacteriota</taxon>
        <taxon>Cyanophyceae</taxon>
        <taxon>Oscillatoriophycideae</taxon>
        <taxon>Chroococcales</taxon>
        <taxon>Aphanothecaceae</taxon>
        <taxon>Candidatus Atelocyanobacterium</taxon>
        <taxon>Candidatus Atelocyanobacterium thalassae</taxon>
    </lineage>
</organism>
<dbReference type="STRING" id="1453429.UCYN_07940"/>
<accession>D3EPT7</accession>
<dbReference type="OrthoDB" id="9801080at2"/>
<dbReference type="PROSITE" id="PS51352">
    <property type="entry name" value="THIOREDOXIN_2"/>
    <property type="match status" value="1"/>
</dbReference>
<evidence type="ECO:0000256" key="3">
    <source>
        <dbReference type="ARBA" id="ARBA00013017"/>
    </source>
</evidence>
<dbReference type="GO" id="GO:0008379">
    <property type="term" value="F:thioredoxin peroxidase activity"/>
    <property type="evidence" value="ECO:0007669"/>
    <property type="project" value="TreeGrafter"/>
</dbReference>
<comment type="catalytic activity">
    <reaction evidence="12">
        <text>a hydroperoxide + [thioredoxin]-dithiol = an alcohol + [thioredoxin]-disulfide + H2O</text>
        <dbReference type="Rhea" id="RHEA:62620"/>
        <dbReference type="Rhea" id="RHEA-COMP:10698"/>
        <dbReference type="Rhea" id="RHEA-COMP:10700"/>
        <dbReference type="ChEBI" id="CHEBI:15377"/>
        <dbReference type="ChEBI" id="CHEBI:29950"/>
        <dbReference type="ChEBI" id="CHEBI:30879"/>
        <dbReference type="ChEBI" id="CHEBI:35924"/>
        <dbReference type="ChEBI" id="CHEBI:50058"/>
        <dbReference type="EC" id="1.11.1.24"/>
    </reaction>
</comment>
<keyword evidence="7" id="KW-1015">Disulfide bond</keyword>
<dbReference type="InterPro" id="IPR050924">
    <property type="entry name" value="Peroxiredoxin_BCP/PrxQ"/>
</dbReference>
<evidence type="ECO:0000256" key="8">
    <source>
        <dbReference type="ARBA" id="ARBA00023284"/>
    </source>
</evidence>
<feature type="active site" description="Cysteine sulfenic acid (-SOH) intermediate; for peroxidase activity" evidence="13">
    <location>
        <position position="47"/>
    </location>
</feature>
<dbReference type="RefSeq" id="WP_012954174.1">
    <property type="nucleotide sequence ID" value="NC_013771.1"/>
</dbReference>
<dbReference type="PANTHER" id="PTHR42801">
    <property type="entry name" value="THIOREDOXIN-DEPENDENT PEROXIDE REDUCTASE"/>
    <property type="match status" value="1"/>
</dbReference>
<evidence type="ECO:0000256" key="2">
    <source>
        <dbReference type="ARBA" id="ARBA00011245"/>
    </source>
</evidence>
<evidence type="ECO:0000256" key="6">
    <source>
        <dbReference type="ARBA" id="ARBA00023002"/>
    </source>
</evidence>
<keyword evidence="6" id="KW-0560">Oxidoreductase</keyword>
<dbReference type="GO" id="GO:0034599">
    <property type="term" value="P:cellular response to oxidative stress"/>
    <property type="evidence" value="ECO:0007669"/>
    <property type="project" value="TreeGrafter"/>
</dbReference>
<name>D3EPT7_ATETH</name>
<evidence type="ECO:0000256" key="7">
    <source>
        <dbReference type="ARBA" id="ARBA00023157"/>
    </source>
</evidence>
<reference evidence="15 16" key="1">
    <citation type="journal article" date="2010" name="Nature">
        <title>Metabolic streamlining in an open-ocean nitrogen-fixing cyanobacterium.</title>
        <authorList>
            <person name="Tripp H.J."/>
            <person name="Bench S.R."/>
            <person name="Turk K.A."/>
            <person name="Foster R.A."/>
            <person name="Desany B.A."/>
            <person name="Niazi F."/>
            <person name="Affourtit J.P."/>
            <person name="Zehr J.P."/>
        </authorList>
    </citation>
    <scope>NUCLEOTIDE SEQUENCE [LARGE SCALE GENOMIC DNA]</scope>
    <source>
        <strain evidence="16">ALOHA</strain>
    </source>
</reference>
<dbReference type="SUPFAM" id="SSF52833">
    <property type="entry name" value="Thioredoxin-like"/>
    <property type="match status" value="1"/>
</dbReference>
<evidence type="ECO:0000256" key="10">
    <source>
        <dbReference type="ARBA" id="ARBA00038489"/>
    </source>
</evidence>
<evidence type="ECO:0000256" key="9">
    <source>
        <dbReference type="ARBA" id="ARBA00032824"/>
    </source>
</evidence>
<comment type="subunit">
    <text evidence="2">Monomer.</text>
</comment>
<dbReference type="InterPro" id="IPR013766">
    <property type="entry name" value="Thioredoxin_domain"/>
</dbReference>
<proteinExistence type="inferred from homology"/>
<dbReference type="GO" id="GO:0045454">
    <property type="term" value="P:cell redox homeostasis"/>
    <property type="evidence" value="ECO:0007669"/>
    <property type="project" value="TreeGrafter"/>
</dbReference>
<protein>
    <recommendedName>
        <fullName evidence="3">thioredoxin-dependent peroxiredoxin</fullName>
        <ecNumber evidence="3">1.11.1.24</ecNumber>
    </recommendedName>
    <alternativeName>
        <fullName evidence="11">Bacterioferritin comigratory protein</fullName>
    </alternativeName>
    <alternativeName>
        <fullName evidence="9">Thioredoxin peroxidase</fullName>
    </alternativeName>
</protein>
<evidence type="ECO:0000256" key="5">
    <source>
        <dbReference type="ARBA" id="ARBA00022862"/>
    </source>
</evidence>
<dbReference type="Gene3D" id="3.40.30.10">
    <property type="entry name" value="Glutaredoxin"/>
    <property type="match status" value="1"/>
</dbReference>
<evidence type="ECO:0000313" key="16">
    <source>
        <dbReference type="Proteomes" id="UP000001405"/>
    </source>
</evidence>
<feature type="domain" description="Thioredoxin" evidence="14">
    <location>
        <begin position="5"/>
        <end position="158"/>
    </location>
</feature>
<dbReference type="PANTHER" id="PTHR42801:SF4">
    <property type="entry name" value="AHPC_TSA FAMILY PROTEIN"/>
    <property type="match status" value="1"/>
</dbReference>
<dbReference type="PATRIC" id="fig|713887.8.peg.743"/>
<gene>
    <name evidence="15" type="ordered locus">UCYN_07940</name>
</gene>
<dbReference type="FunFam" id="3.40.30.10:FF:000007">
    <property type="entry name" value="Thioredoxin-dependent thiol peroxidase"/>
    <property type="match status" value="1"/>
</dbReference>
<dbReference type="AlphaFoldDB" id="D3EPT7"/>
<evidence type="ECO:0000256" key="13">
    <source>
        <dbReference type="PIRSR" id="PIRSR000239-1"/>
    </source>
</evidence>
<keyword evidence="4" id="KW-0575">Peroxidase</keyword>
<comment type="similarity">
    <text evidence="10">Belongs to the peroxiredoxin family. BCP/PrxQ subfamily.</text>
</comment>
<evidence type="ECO:0000256" key="12">
    <source>
        <dbReference type="ARBA" id="ARBA00049091"/>
    </source>
</evidence>
<comment type="function">
    <text evidence="1">Thiol-specific peroxidase that catalyzes the reduction of hydrogen peroxide and organic hydroperoxides to water and alcohols, respectively. Plays a role in cell protection against oxidative stress by detoxifying peroxides and as sensor of hydrogen peroxide-mediated signaling events.</text>
</comment>
<keyword evidence="5" id="KW-0049">Antioxidant</keyword>
<dbReference type="NCBIfam" id="NF006960">
    <property type="entry name" value="PRK09437.1"/>
    <property type="match status" value="1"/>
</dbReference>
<evidence type="ECO:0000313" key="15">
    <source>
        <dbReference type="EMBL" id="ADB95487.1"/>
    </source>
</evidence>
<evidence type="ECO:0000256" key="4">
    <source>
        <dbReference type="ARBA" id="ARBA00022559"/>
    </source>
</evidence>
<sequence length="159" mass="18348">MENLLSIGDPAPDFKINNQDGKEFCLGSISNKWLIVYFYPKDNTSGCTKEAKEFTELMPQFESFGAKIIGISPDSEKSHIKFINKHDLTIELLSDHNHEVAKKYDVWKLKKFMGREYMGIVRSTFLINLSKSISFIWFNVKVKNHGEIVLEKLQELSVK</sequence>
<dbReference type="EC" id="1.11.1.24" evidence="3"/>
<evidence type="ECO:0000259" key="14">
    <source>
        <dbReference type="PROSITE" id="PS51352"/>
    </source>
</evidence>
<dbReference type="GO" id="GO:0005737">
    <property type="term" value="C:cytoplasm"/>
    <property type="evidence" value="ECO:0007669"/>
    <property type="project" value="TreeGrafter"/>
</dbReference>
<dbReference type="Pfam" id="PF00578">
    <property type="entry name" value="AhpC-TSA"/>
    <property type="match status" value="1"/>
</dbReference>
<keyword evidence="16" id="KW-1185">Reference proteome</keyword>
<evidence type="ECO:0000256" key="11">
    <source>
        <dbReference type="ARBA" id="ARBA00041373"/>
    </source>
</evidence>
<dbReference type="InterPro" id="IPR000866">
    <property type="entry name" value="AhpC/TSA"/>
</dbReference>